<sequence length="354" mass="39611">MAYRGARAYTGALSTAQNSRLRREPAMSISRYCVELLEAASDYHVRYGDRLANHLPMVLIALDKMGASREQLQDAFDRSALHLERPQLEPAEQLESGESIADLRNNEARFPSALVYYQNQLRQHGMTECLRRELPPLLPSIGTAAFHGLIRTAYGIDAGHLQEVATGLAYWNMEYRELPASEERLSVAAAEIPAIVAERYPLISLAPGNISDHMAAVSRQEGWQETAIQPELLGLQDIAEVALAAYRGTGDFTLLHGITGCHALRLVLPYCPEPEVALRYFWRALVIAYLSTGPKDIGEPDQPQSNRPEWDTLLKQACRSDDDHVIKLCYSCWREAEHYGNDDYRAAAEMTVLN</sequence>
<proteinExistence type="predicted"/>
<comment type="caution">
    <text evidence="2">The sequence shown here is derived from an EMBL/GenBank/DDBJ whole genome shotgun (WGS) entry which is preliminary data.</text>
</comment>
<reference evidence="2" key="1">
    <citation type="submission" date="2017-08" db="EMBL/GenBank/DDBJ databases">
        <title>Microbulbifer marisrubri sp. nov., a halophilic alphaproteobacterium isolated from marine sediment of the Yellow Sea, China.</title>
        <authorList>
            <person name="Zhang G."/>
            <person name="Xiong Q."/>
        </authorList>
    </citation>
    <scope>NUCLEOTIDE SEQUENCE [LARGE SCALE GENOMIC DNA]</scope>
    <source>
        <strain evidence="2">WRN-8</strain>
    </source>
</reference>
<gene>
    <name evidence="2" type="ORF">AWR36_006750</name>
</gene>
<dbReference type="Pfam" id="PF14027">
    <property type="entry name" value="Questin_oxidase"/>
    <property type="match status" value="1"/>
</dbReference>
<dbReference type="EMBL" id="LRFG02000002">
    <property type="protein sequence ID" value="PCO05709.1"/>
    <property type="molecule type" value="Genomic_DNA"/>
</dbReference>
<accession>A0ABX4I003</accession>
<dbReference type="Proteomes" id="UP000218427">
    <property type="component" value="Unassembled WGS sequence"/>
</dbReference>
<evidence type="ECO:0000313" key="2">
    <source>
        <dbReference type="EMBL" id="PCO05709.1"/>
    </source>
</evidence>
<evidence type="ECO:0000313" key="3">
    <source>
        <dbReference type="Proteomes" id="UP000218427"/>
    </source>
</evidence>
<organism evidence="2 3">
    <name type="scientific">Microbulbifer flavimaris</name>
    <dbReference type="NCBI Taxonomy" id="1781068"/>
    <lineage>
        <taxon>Bacteria</taxon>
        <taxon>Pseudomonadati</taxon>
        <taxon>Pseudomonadota</taxon>
        <taxon>Gammaproteobacteria</taxon>
        <taxon>Cellvibrionales</taxon>
        <taxon>Microbulbiferaceae</taxon>
        <taxon>Microbulbifer</taxon>
    </lineage>
</organism>
<dbReference type="PANTHER" id="PTHR35870:SF1">
    <property type="entry name" value="PROTEIN, PUTATIVE (AFU_ORTHOLOGUE AFUA_5G03330)-RELATED"/>
    <property type="match status" value="1"/>
</dbReference>
<dbReference type="InterPro" id="IPR025337">
    <property type="entry name" value="Questin_oxidase-like"/>
</dbReference>
<dbReference type="PANTHER" id="PTHR35870">
    <property type="entry name" value="PROTEIN, PUTATIVE (AFU_ORTHOLOGUE AFUA_5G03330)-RELATED"/>
    <property type="match status" value="1"/>
</dbReference>
<keyword evidence="3" id="KW-1185">Reference proteome</keyword>
<keyword evidence="1" id="KW-0560">Oxidoreductase</keyword>
<protein>
    <submittedName>
        <fullName evidence="2">DUF4243 domain-containing protein</fullName>
    </submittedName>
</protein>
<evidence type="ECO:0000256" key="1">
    <source>
        <dbReference type="ARBA" id="ARBA00023002"/>
    </source>
</evidence>
<name>A0ABX4I003_9GAMM</name>